<dbReference type="AlphaFoldDB" id="A0A1G2DCZ5"/>
<dbReference type="EMBL" id="MHLN01000022">
    <property type="protein sequence ID" value="OGZ11292.1"/>
    <property type="molecule type" value="Genomic_DNA"/>
</dbReference>
<accession>A0A1G2DCZ5</accession>
<reference evidence="2 3" key="1">
    <citation type="journal article" date="2016" name="Nat. Commun.">
        <title>Thousands of microbial genomes shed light on interconnected biogeochemical processes in an aquifer system.</title>
        <authorList>
            <person name="Anantharaman K."/>
            <person name="Brown C.T."/>
            <person name="Hug L.A."/>
            <person name="Sharon I."/>
            <person name="Castelle C.J."/>
            <person name="Probst A.J."/>
            <person name="Thomas B.C."/>
            <person name="Singh A."/>
            <person name="Wilkins M.J."/>
            <person name="Karaoz U."/>
            <person name="Brodie E.L."/>
            <person name="Williams K.H."/>
            <person name="Hubbard S.S."/>
            <person name="Banfield J.F."/>
        </authorList>
    </citation>
    <scope>NUCLEOTIDE SEQUENCE [LARGE SCALE GENOMIC DNA]</scope>
</reference>
<protein>
    <submittedName>
        <fullName evidence="2">Uncharacterized protein</fullName>
    </submittedName>
</protein>
<keyword evidence="1" id="KW-0472">Membrane</keyword>
<keyword evidence="1" id="KW-1133">Transmembrane helix</keyword>
<evidence type="ECO:0000313" key="2">
    <source>
        <dbReference type="EMBL" id="OGZ11292.1"/>
    </source>
</evidence>
<comment type="caution">
    <text evidence="2">The sequence shown here is derived from an EMBL/GenBank/DDBJ whole genome shotgun (WGS) entry which is preliminary data.</text>
</comment>
<name>A0A1G2DCZ5_9BACT</name>
<keyword evidence="1" id="KW-0812">Transmembrane</keyword>
<dbReference type="Proteomes" id="UP000178099">
    <property type="component" value="Unassembled WGS sequence"/>
</dbReference>
<gene>
    <name evidence="2" type="ORF">A3D67_02610</name>
</gene>
<evidence type="ECO:0000256" key="1">
    <source>
        <dbReference type="SAM" id="Phobius"/>
    </source>
</evidence>
<sequence>MVRRLLIVFFTAFLLNFLWENIHAVLYVQYQGGEITRLILFRAALFDAAVITLFAALLLVLPWPRARPWVMLALGVVFAVGLEWFALATGRWEYNTLMPLIPFLNVGLSPAIQLGVTGWGALVFALIRTKSGASSRSL</sequence>
<feature type="transmembrane region" description="Helical" evidence="1">
    <location>
        <begin position="40"/>
        <end position="61"/>
    </location>
</feature>
<proteinExistence type="predicted"/>
<evidence type="ECO:0000313" key="3">
    <source>
        <dbReference type="Proteomes" id="UP000178099"/>
    </source>
</evidence>
<organism evidence="2 3">
    <name type="scientific">Candidatus Lloydbacteria bacterium RIFCSPHIGHO2_02_FULL_51_22</name>
    <dbReference type="NCBI Taxonomy" id="1798663"/>
    <lineage>
        <taxon>Bacteria</taxon>
        <taxon>Candidatus Lloydiibacteriota</taxon>
    </lineage>
</organism>
<feature type="transmembrane region" description="Helical" evidence="1">
    <location>
        <begin position="68"/>
        <end position="87"/>
    </location>
</feature>
<feature type="transmembrane region" description="Helical" evidence="1">
    <location>
        <begin position="107"/>
        <end position="127"/>
    </location>
</feature>